<comment type="subunit">
    <text evidence="5">Part of the 30S ribosomal subunit.</text>
</comment>
<evidence type="ECO:0000256" key="4">
    <source>
        <dbReference type="ARBA" id="ARBA00023274"/>
    </source>
</evidence>
<dbReference type="GO" id="GO:0008270">
    <property type="term" value="F:zinc ion binding"/>
    <property type="evidence" value="ECO:0007669"/>
    <property type="project" value="UniProtKB-UniRule"/>
</dbReference>
<dbReference type="SUPFAM" id="SSF57829">
    <property type="entry name" value="Zn-binding ribosomal proteins"/>
    <property type="match status" value="1"/>
</dbReference>
<dbReference type="Pfam" id="PF01667">
    <property type="entry name" value="Ribosomal_S27e"/>
    <property type="match status" value="1"/>
</dbReference>
<keyword evidence="5" id="KW-0479">Metal-binding</keyword>
<evidence type="ECO:0000256" key="1">
    <source>
        <dbReference type="ARBA" id="ARBA00010919"/>
    </source>
</evidence>
<dbReference type="EMBL" id="BFAX01000001">
    <property type="protein sequence ID" value="GBF35847.1"/>
    <property type="molecule type" value="Genomic_DNA"/>
</dbReference>
<keyword evidence="3 5" id="KW-0689">Ribosomal protein</keyword>
<proteinExistence type="inferred from homology"/>
<comment type="cofactor">
    <cofactor evidence="5">
        <name>Zn(2+)</name>
        <dbReference type="ChEBI" id="CHEBI:29105"/>
    </cofactor>
    <text evidence="5">Binds 1 zinc ion per subunit.</text>
</comment>
<sequence length="62" mass="6795">MLDLIPKPRSRFLRVQCPECGNEQVIFGCPATVVKCIGCGRVIAEPRASKGLIKAKILEVLE</sequence>
<dbReference type="InterPro" id="IPR023407">
    <property type="entry name" value="Ribosomal_eS27_Zn-bd_dom_sf"/>
</dbReference>
<evidence type="ECO:0000313" key="7">
    <source>
        <dbReference type="Proteomes" id="UP000290527"/>
    </source>
</evidence>
<evidence type="ECO:0000256" key="5">
    <source>
        <dbReference type="HAMAP-Rule" id="MF_00371"/>
    </source>
</evidence>
<keyword evidence="7" id="KW-1185">Reference proteome</keyword>
<feature type="zinc finger region" description="C4-type" evidence="5">
    <location>
        <begin position="17"/>
        <end position="39"/>
    </location>
</feature>
<dbReference type="GO" id="GO:0006412">
    <property type="term" value="P:translation"/>
    <property type="evidence" value="ECO:0007669"/>
    <property type="project" value="UniProtKB-UniRule"/>
</dbReference>
<accession>A0A401HNK8</accession>
<evidence type="ECO:0000256" key="3">
    <source>
        <dbReference type="ARBA" id="ARBA00022980"/>
    </source>
</evidence>
<dbReference type="InterPro" id="IPR000592">
    <property type="entry name" value="Ribosomal_eS27"/>
</dbReference>
<dbReference type="HAMAP" id="MF_00371">
    <property type="entry name" value="Ribosomal_eS27"/>
    <property type="match status" value="1"/>
</dbReference>
<dbReference type="InterPro" id="IPR011332">
    <property type="entry name" value="Ribosomal_zn-bd"/>
</dbReference>
<dbReference type="GO" id="GO:0003735">
    <property type="term" value="F:structural constituent of ribosome"/>
    <property type="evidence" value="ECO:0007669"/>
    <property type="project" value="InterPro"/>
</dbReference>
<dbReference type="Proteomes" id="UP000290527">
    <property type="component" value="Unassembled WGS sequence"/>
</dbReference>
<comment type="caution">
    <text evidence="6">The sequence shown here is derived from an EMBL/GenBank/DDBJ whole genome shotgun (WGS) entry which is preliminary data.</text>
</comment>
<feature type="binding site" evidence="5">
    <location>
        <position position="36"/>
    </location>
    <ligand>
        <name>Zn(2+)</name>
        <dbReference type="ChEBI" id="CHEBI:29105"/>
    </ligand>
</feature>
<dbReference type="GO" id="GO:0005840">
    <property type="term" value="C:ribosome"/>
    <property type="evidence" value="ECO:0007669"/>
    <property type="project" value="UniProtKB-KW"/>
</dbReference>
<name>A0A401HNK8_9EURY</name>
<keyword evidence="4 5" id="KW-0687">Ribonucleoprotein</keyword>
<feature type="binding site" evidence="5">
    <location>
        <position position="20"/>
    </location>
    <ligand>
        <name>Zn(2+)</name>
        <dbReference type="ChEBI" id="CHEBI:29105"/>
    </ligand>
</feature>
<keyword evidence="5" id="KW-0863">Zinc-finger</keyword>
<protein>
    <recommendedName>
        <fullName evidence="5">Small ribosomal subunit protein eS27</fullName>
    </recommendedName>
</protein>
<keyword evidence="2 5" id="KW-0862">Zinc</keyword>
<dbReference type="NCBIfam" id="NF001629">
    <property type="entry name" value="PRK00415.1"/>
    <property type="match status" value="1"/>
</dbReference>
<feature type="binding site" evidence="5">
    <location>
        <position position="39"/>
    </location>
    <ligand>
        <name>Zn(2+)</name>
        <dbReference type="ChEBI" id="CHEBI:29105"/>
    </ligand>
</feature>
<dbReference type="Gene3D" id="2.20.25.100">
    <property type="entry name" value="Zn-binding ribosomal proteins"/>
    <property type="match status" value="1"/>
</dbReference>
<evidence type="ECO:0000313" key="6">
    <source>
        <dbReference type="EMBL" id="GBF35847.1"/>
    </source>
</evidence>
<gene>
    <name evidence="5" type="primary">rps27e</name>
    <name evidence="6" type="ORF">MHHB_P0072</name>
</gene>
<feature type="binding site" evidence="5">
    <location>
        <position position="17"/>
    </location>
    <ligand>
        <name>Zn(2+)</name>
        <dbReference type="ChEBI" id="CHEBI:29105"/>
    </ligand>
</feature>
<evidence type="ECO:0000256" key="2">
    <source>
        <dbReference type="ARBA" id="ARBA00022833"/>
    </source>
</evidence>
<dbReference type="GO" id="GO:1990904">
    <property type="term" value="C:ribonucleoprotein complex"/>
    <property type="evidence" value="ECO:0007669"/>
    <property type="project" value="UniProtKB-KW"/>
</dbReference>
<organism evidence="6 7">
    <name type="scientific">Methanofervidicoccus abyssi</name>
    <dbReference type="NCBI Taxonomy" id="2082189"/>
    <lineage>
        <taxon>Archaea</taxon>
        <taxon>Methanobacteriati</taxon>
        <taxon>Methanobacteriota</taxon>
        <taxon>Methanomada group</taxon>
        <taxon>Methanococci</taxon>
        <taxon>Methanococcales</taxon>
        <taxon>Methanofervidicoccus</taxon>
    </lineage>
</organism>
<comment type="similarity">
    <text evidence="1 5">Belongs to the eukaryotic ribosomal protein eS27 family.</text>
</comment>
<dbReference type="AlphaFoldDB" id="A0A401HNK8"/>
<reference evidence="6 7" key="1">
    <citation type="journal article" date="2019" name="Int. J. Syst. Evol. Microbiol.">
        <title>Methanofervidicoccus abyssi gen. nov., sp. nov., a hydrogenotrophic methanogen, isolated from a hydrothermal vent chimney in the Mid-Cayman Spreading Center, the Caribbean Sea.</title>
        <authorList>
            <person name="Sakai S."/>
            <person name="Takaki Y."/>
            <person name="Miyazaki M."/>
            <person name="Ogawara M."/>
            <person name="Yanagawa K."/>
            <person name="Miyazaki J."/>
            <person name="Takai K."/>
        </authorList>
    </citation>
    <scope>NUCLEOTIDE SEQUENCE [LARGE SCALE GENOMIC DNA]</scope>
    <source>
        <strain evidence="6 7">HHB</strain>
    </source>
</reference>